<keyword evidence="3" id="KW-1185">Reference proteome</keyword>
<dbReference type="PANTHER" id="PTHR43679">
    <property type="entry name" value="OCTANOYLTRANSFERASE LIPM-RELATED"/>
    <property type="match status" value="1"/>
</dbReference>
<dbReference type="Pfam" id="PF21948">
    <property type="entry name" value="LplA-B_cat"/>
    <property type="match status" value="1"/>
</dbReference>
<dbReference type="InterPro" id="IPR050664">
    <property type="entry name" value="Octanoyltrans_LipM/LipL"/>
</dbReference>
<dbReference type="AlphaFoldDB" id="A0A1I4ASF9"/>
<feature type="domain" description="BPL/LPL catalytic" evidence="1">
    <location>
        <begin position="30"/>
        <end position="225"/>
    </location>
</feature>
<reference evidence="3" key="1">
    <citation type="submission" date="2016-10" db="EMBL/GenBank/DDBJ databases">
        <authorList>
            <person name="Varghese N."/>
            <person name="Submissions S."/>
        </authorList>
    </citation>
    <scope>NUCLEOTIDE SEQUENCE [LARGE SCALE GENOMIC DNA]</scope>
    <source>
        <strain evidence="3">CGMCC 1.7738</strain>
    </source>
</reference>
<dbReference type="EMBL" id="FOTC01000001">
    <property type="protein sequence ID" value="SFK58586.1"/>
    <property type="molecule type" value="Genomic_DNA"/>
</dbReference>
<dbReference type="GO" id="GO:0016874">
    <property type="term" value="F:ligase activity"/>
    <property type="evidence" value="ECO:0007669"/>
    <property type="project" value="UniProtKB-KW"/>
</dbReference>
<dbReference type="Proteomes" id="UP000199607">
    <property type="component" value="Unassembled WGS sequence"/>
</dbReference>
<evidence type="ECO:0000313" key="2">
    <source>
        <dbReference type="EMBL" id="SFK58586.1"/>
    </source>
</evidence>
<dbReference type="Gene3D" id="3.30.930.10">
    <property type="entry name" value="Bira Bifunctional Protein, Domain 2"/>
    <property type="match status" value="1"/>
</dbReference>
<dbReference type="PANTHER" id="PTHR43679:SF2">
    <property type="entry name" value="OCTANOYL-[GCVH]:PROTEIN N-OCTANOYLTRANSFERASE"/>
    <property type="match status" value="1"/>
</dbReference>
<dbReference type="PROSITE" id="PS51733">
    <property type="entry name" value="BPL_LPL_CATALYTIC"/>
    <property type="match status" value="1"/>
</dbReference>
<gene>
    <name evidence="2" type="ORF">SAMN04487950_0034</name>
</gene>
<dbReference type="InterPro" id="IPR004143">
    <property type="entry name" value="BPL_LPL_catalytic"/>
</dbReference>
<name>A0A1I4ASF9_9EURY</name>
<dbReference type="SUPFAM" id="SSF55681">
    <property type="entry name" value="Class II aaRS and biotin synthetases"/>
    <property type="match status" value="1"/>
</dbReference>
<dbReference type="STRING" id="553466.SAMN04487950_0034"/>
<sequence length="230" mass="24527">MSTMRVIRGRASGPAADRQMTAEMLAETADGGVPAIRVWTPHRQVAFGRRDGHAEDYDVATAAAEDRGYLAIERSVGGRAVAYTGETTLAFATAVPVDDMRQGLDRRYEEATQTILRALRDVGVVARRGEPDHSFCPGAHSVQSGGKISGIAQRVTRGSALVSGCVLVAERDELVDVLEPVYAALDVPFDPESVGTVADAGGPDDPETVARAVEHAFVGEREMNIEHVDD</sequence>
<organism evidence="2 3">
    <name type="scientific">Halogranum rubrum</name>
    <dbReference type="NCBI Taxonomy" id="553466"/>
    <lineage>
        <taxon>Archaea</taxon>
        <taxon>Methanobacteriati</taxon>
        <taxon>Methanobacteriota</taxon>
        <taxon>Stenosarchaea group</taxon>
        <taxon>Halobacteria</taxon>
        <taxon>Halobacteriales</taxon>
        <taxon>Haloferacaceae</taxon>
    </lineage>
</organism>
<protein>
    <submittedName>
        <fullName evidence="2">Lipoate-protein ligase A</fullName>
    </submittedName>
</protein>
<evidence type="ECO:0000313" key="3">
    <source>
        <dbReference type="Proteomes" id="UP000199607"/>
    </source>
</evidence>
<keyword evidence="2" id="KW-0436">Ligase</keyword>
<evidence type="ECO:0000259" key="1">
    <source>
        <dbReference type="PROSITE" id="PS51733"/>
    </source>
</evidence>
<proteinExistence type="predicted"/>
<dbReference type="InterPro" id="IPR045864">
    <property type="entry name" value="aa-tRNA-synth_II/BPL/LPL"/>
</dbReference>
<accession>A0A1I4ASF9</accession>